<organism evidence="2 3">
    <name type="scientific">Stenotrophomonas maltophilia</name>
    <name type="common">Pseudomonas maltophilia</name>
    <name type="synonym">Xanthomonas maltophilia</name>
    <dbReference type="NCBI Taxonomy" id="40324"/>
    <lineage>
        <taxon>Bacteria</taxon>
        <taxon>Pseudomonadati</taxon>
        <taxon>Pseudomonadota</taxon>
        <taxon>Gammaproteobacteria</taxon>
        <taxon>Lysobacterales</taxon>
        <taxon>Lysobacteraceae</taxon>
        <taxon>Stenotrophomonas</taxon>
        <taxon>Stenotrophomonas maltophilia group</taxon>
    </lineage>
</organism>
<evidence type="ECO:0000313" key="3">
    <source>
        <dbReference type="Proteomes" id="UP000487117"/>
    </source>
</evidence>
<evidence type="ECO:0000256" key="1">
    <source>
        <dbReference type="SAM" id="MobiDB-lite"/>
    </source>
</evidence>
<gene>
    <name evidence="2" type="ORF">GAK31_03984</name>
</gene>
<accession>A0A7V8FCZ8</accession>
<name>A0A7V8FCZ8_STEMA</name>
<dbReference type="AlphaFoldDB" id="A0A7V8FCZ8"/>
<dbReference type="Proteomes" id="UP000487117">
    <property type="component" value="Unassembled WGS sequence"/>
</dbReference>
<sequence length="444" mass="49548">MTQHARALQVPFHTEVDGDGVTMTVCRLDRTYYAKIKLQMKSNGATSAATILPYLIIYAAPERPNVWTIRTDPDAGTGVSGIPGLIHMEFGRPGRYRVYIKEPTETFARDDAFTVQQHALADGSNSARNVQPLVEFDVTENADCMLSIRTMHPNGLQRTRGTGNDSIPEDRGLLNFTEARTDQELINALDLGNHVISFQLWADASRTYGTQHPTVQNSDFREALTTIYSEGLTVGTGTGESPHDRTLAFGEREIQFNHQSTTGGRSRLSFREDNGQPNNRMTADETLRRTHPATMEFLLKMMRDLNITYARVTGAWRPHIGSTRHRYASAIDLTHVRTTIVGTDGQQHPVAIQFHGALSVDSNPNRTTPAESAVRTRMREFSFRVHRYIANARAQQTLGWLGGPWPMNYADLGVAATEKASNIAIRTDANHIHHIHINMGTYQP</sequence>
<comment type="caution">
    <text evidence="2">The sequence shown here is derived from an EMBL/GenBank/DDBJ whole genome shotgun (WGS) entry which is preliminary data.</text>
</comment>
<dbReference type="EMBL" id="WNDS01000008">
    <property type="protein sequence ID" value="KAF1012767.1"/>
    <property type="molecule type" value="Genomic_DNA"/>
</dbReference>
<proteinExistence type="predicted"/>
<reference evidence="3" key="1">
    <citation type="journal article" date="2020" name="MBio">
        <title>Horizontal gene transfer to a defensive symbiont with a reduced genome amongst a multipartite beetle microbiome.</title>
        <authorList>
            <person name="Waterworth S.C."/>
            <person name="Florez L.V."/>
            <person name="Rees E.R."/>
            <person name="Hertweck C."/>
            <person name="Kaltenpoth M."/>
            <person name="Kwan J.C."/>
        </authorList>
    </citation>
    <scope>NUCLEOTIDE SEQUENCE [LARGE SCALE GENOMIC DNA]</scope>
</reference>
<protein>
    <submittedName>
        <fullName evidence="2">Uncharacterized protein</fullName>
    </submittedName>
</protein>
<evidence type="ECO:0000313" key="2">
    <source>
        <dbReference type="EMBL" id="KAF1012767.1"/>
    </source>
</evidence>
<feature type="region of interest" description="Disordered" evidence="1">
    <location>
        <begin position="258"/>
        <end position="284"/>
    </location>
</feature>